<name>A0A150LHA0_9BACI</name>
<keyword evidence="1" id="KW-0472">Membrane</keyword>
<evidence type="ECO:0000313" key="3">
    <source>
        <dbReference type="Proteomes" id="UP000075683"/>
    </source>
</evidence>
<comment type="caution">
    <text evidence="2">The sequence shown here is derived from an EMBL/GenBank/DDBJ whole genome shotgun (WGS) entry which is preliminary data.</text>
</comment>
<organism evidence="2 3">
    <name type="scientific">Caldibacillus debilis</name>
    <dbReference type="NCBI Taxonomy" id="301148"/>
    <lineage>
        <taxon>Bacteria</taxon>
        <taxon>Bacillati</taxon>
        <taxon>Bacillota</taxon>
        <taxon>Bacilli</taxon>
        <taxon>Bacillales</taxon>
        <taxon>Bacillaceae</taxon>
        <taxon>Caldibacillus</taxon>
    </lineage>
</organism>
<dbReference type="Proteomes" id="UP000075683">
    <property type="component" value="Unassembled WGS sequence"/>
</dbReference>
<keyword evidence="1" id="KW-0812">Transmembrane</keyword>
<reference evidence="2 3" key="1">
    <citation type="submission" date="2016-01" db="EMBL/GenBank/DDBJ databases">
        <title>Draft Genome Sequences of Seven Thermophilic Sporeformers Isolated from Foods.</title>
        <authorList>
            <person name="Berendsen E.M."/>
            <person name="Wells-Bennik M.H."/>
            <person name="Krawcyk A.O."/>
            <person name="De Jong A."/>
            <person name="Holsappel S."/>
            <person name="Eijlander R.T."/>
            <person name="Kuipers O.P."/>
        </authorList>
    </citation>
    <scope>NUCLEOTIDE SEQUENCE [LARGE SCALE GENOMIC DNA]</scope>
    <source>
        <strain evidence="2 3">B4135</strain>
    </source>
</reference>
<feature type="transmembrane region" description="Helical" evidence="1">
    <location>
        <begin position="6"/>
        <end position="23"/>
    </location>
</feature>
<feature type="transmembrane region" description="Helical" evidence="1">
    <location>
        <begin position="30"/>
        <end position="53"/>
    </location>
</feature>
<sequence length="61" mass="6946">MNIGAGIILFLISLIVLVISLLFRKQKRKVFFAFLSIGCIFLVLSLLFLTGLYDPYADHIR</sequence>
<dbReference type="AlphaFoldDB" id="A0A150LHA0"/>
<dbReference type="EMBL" id="LQYT01000108">
    <property type="protein sequence ID" value="KYD11620.1"/>
    <property type="molecule type" value="Genomic_DNA"/>
</dbReference>
<protein>
    <submittedName>
        <fullName evidence="2">Uncharacterized protein</fullName>
    </submittedName>
</protein>
<gene>
    <name evidence="2" type="ORF">B4135_3171</name>
</gene>
<proteinExistence type="predicted"/>
<evidence type="ECO:0000256" key="1">
    <source>
        <dbReference type="SAM" id="Phobius"/>
    </source>
</evidence>
<keyword evidence="1" id="KW-1133">Transmembrane helix</keyword>
<evidence type="ECO:0000313" key="2">
    <source>
        <dbReference type="EMBL" id="KYD11620.1"/>
    </source>
</evidence>
<accession>A0A150LHA0</accession>